<dbReference type="AlphaFoldDB" id="A0AAU7JD37"/>
<sequence length="298" mass="30349">MSAPVSAAGGFTLALGAAAAYGFNITFARIAAGEGVQGPVLVTYRVIVMLLVSIALGLALRESLRVDRRYWSSLLVLGLTSAGVGVCYLSSVAFIPVTVAAVLFYTYPVIIVLVSPLVERGRLSPGLLGVACLAFLGVVLVLGPAFDSLDPRGVALALGASASAVIQFFVAARCGPVPTAPKILWVHVVCLPAAMLAAVATGGMRGPEILLAAPWAVTLTIGGFVLGFVLQMAALGRVGAVAGGLAFCLEPVVAAVTSALVFGERLAPVQYAGGLLVVLAIMINVAASHRRSRRVATA</sequence>
<reference evidence="3" key="1">
    <citation type="submission" date="2024-05" db="EMBL/GenBank/DDBJ databases">
        <authorList>
            <person name="Kim S."/>
            <person name="Heo J."/>
            <person name="Choi H."/>
            <person name="Choi Y."/>
            <person name="Kwon S.-W."/>
            <person name="Kim Y."/>
        </authorList>
    </citation>
    <scope>NUCLEOTIDE SEQUENCE</scope>
    <source>
        <strain evidence="3">KACC 23698</strain>
    </source>
</reference>
<feature type="transmembrane region" description="Helical" evidence="1">
    <location>
        <begin position="184"/>
        <end position="203"/>
    </location>
</feature>
<feature type="transmembrane region" description="Helical" evidence="1">
    <location>
        <begin position="242"/>
        <end position="263"/>
    </location>
</feature>
<feature type="transmembrane region" description="Helical" evidence="1">
    <location>
        <begin position="209"/>
        <end position="230"/>
    </location>
</feature>
<evidence type="ECO:0000259" key="2">
    <source>
        <dbReference type="Pfam" id="PF00892"/>
    </source>
</evidence>
<proteinExistence type="predicted"/>
<dbReference type="InterPro" id="IPR000620">
    <property type="entry name" value="EamA_dom"/>
</dbReference>
<feature type="transmembrane region" description="Helical" evidence="1">
    <location>
        <begin position="70"/>
        <end position="91"/>
    </location>
</feature>
<feature type="transmembrane region" description="Helical" evidence="1">
    <location>
        <begin position="97"/>
        <end position="118"/>
    </location>
</feature>
<keyword evidence="1" id="KW-1133">Transmembrane helix</keyword>
<dbReference type="SUPFAM" id="SSF103481">
    <property type="entry name" value="Multidrug resistance efflux transporter EmrE"/>
    <property type="match status" value="2"/>
</dbReference>
<name>A0AAU7JD37_9HYPH</name>
<protein>
    <submittedName>
        <fullName evidence="3">EamA family transporter</fullName>
    </submittedName>
</protein>
<evidence type="ECO:0000256" key="1">
    <source>
        <dbReference type="SAM" id="Phobius"/>
    </source>
</evidence>
<evidence type="ECO:0000313" key="3">
    <source>
        <dbReference type="EMBL" id="XBO38302.1"/>
    </source>
</evidence>
<feature type="transmembrane region" description="Helical" evidence="1">
    <location>
        <begin position="152"/>
        <end position="172"/>
    </location>
</feature>
<keyword evidence="1" id="KW-0472">Membrane</keyword>
<dbReference type="Pfam" id="PF00892">
    <property type="entry name" value="EamA"/>
    <property type="match status" value="2"/>
</dbReference>
<feature type="transmembrane region" description="Helical" evidence="1">
    <location>
        <begin position="38"/>
        <end position="58"/>
    </location>
</feature>
<feature type="domain" description="EamA" evidence="2">
    <location>
        <begin position="10"/>
        <end position="142"/>
    </location>
</feature>
<keyword evidence="1" id="KW-0812">Transmembrane</keyword>
<dbReference type="PANTHER" id="PTHR22911">
    <property type="entry name" value="ACYL-MALONYL CONDENSING ENZYME-RELATED"/>
    <property type="match status" value="1"/>
</dbReference>
<dbReference type="EMBL" id="CP157484">
    <property type="protein sequence ID" value="XBO38302.1"/>
    <property type="molecule type" value="Genomic_DNA"/>
</dbReference>
<dbReference type="RefSeq" id="WP_406855140.1">
    <property type="nucleotide sequence ID" value="NZ_CP157484.1"/>
</dbReference>
<dbReference type="InterPro" id="IPR037185">
    <property type="entry name" value="EmrE-like"/>
</dbReference>
<dbReference type="GO" id="GO:0016020">
    <property type="term" value="C:membrane"/>
    <property type="evidence" value="ECO:0007669"/>
    <property type="project" value="InterPro"/>
</dbReference>
<feature type="transmembrane region" description="Helical" evidence="1">
    <location>
        <begin position="269"/>
        <end position="287"/>
    </location>
</feature>
<gene>
    <name evidence="3" type="ORF">ABEG18_21755</name>
</gene>
<accession>A0AAU7JD37</accession>
<feature type="transmembrane region" description="Helical" evidence="1">
    <location>
        <begin position="125"/>
        <end position="146"/>
    </location>
</feature>
<feature type="domain" description="EamA" evidence="2">
    <location>
        <begin position="152"/>
        <end position="284"/>
    </location>
</feature>
<organism evidence="3">
    <name type="scientific">Alsobacter sp. KACC 23698</name>
    <dbReference type="NCBI Taxonomy" id="3149229"/>
    <lineage>
        <taxon>Bacteria</taxon>
        <taxon>Pseudomonadati</taxon>
        <taxon>Pseudomonadota</taxon>
        <taxon>Alphaproteobacteria</taxon>
        <taxon>Hyphomicrobiales</taxon>
        <taxon>Alsobacteraceae</taxon>
        <taxon>Alsobacter</taxon>
    </lineage>
</organism>